<dbReference type="Proteomes" id="UP000054123">
    <property type="component" value="Unassembled WGS sequence"/>
</dbReference>
<dbReference type="EMBL" id="JANJ01000001">
    <property type="protein sequence ID" value="EXI63108.1"/>
    <property type="molecule type" value="Genomic_DNA"/>
</dbReference>
<accession>A0A011M0S9</accession>
<dbReference type="AlphaFoldDB" id="A0A011M0S9"/>
<dbReference type="InterPro" id="IPR000415">
    <property type="entry name" value="Nitroreductase-like"/>
</dbReference>
<dbReference type="PANTHER" id="PTHR43673:SF10">
    <property type="entry name" value="NADH DEHYDROGENASE_NAD(P)H NITROREDUCTASE XCC3605-RELATED"/>
    <property type="match status" value="1"/>
</dbReference>
<dbReference type="CDD" id="cd02137">
    <property type="entry name" value="MhqN-like"/>
    <property type="match status" value="1"/>
</dbReference>
<dbReference type="OrthoDB" id="9809288at2"/>
<evidence type="ECO:0000313" key="5">
    <source>
        <dbReference type="Proteomes" id="UP000054123"/>
    </source>
</evidence>
<evidence type="ECO:0000256" key="2">
    <source>
        <dbReference type="ARBA" id="ARBA00023002"/>
    </source>
</evidence>
<gene>
    <name evidence="4" type="ORF">AK33_01510</name>
</gene>
<keyword evidence="5" id="KW-1185">Reference proteome</keyword>
<dbReference type="SUPFAM" id="SSF55469">
    <property type="entry name" value="FMN-dependent nitroreductase-like"/>
    <property type="match status" value="1"/>
</dbReference>
<reference evidence="4 5" key="1">
    <citation type="journal article" date="2014" name="Genome Announc.">
        <title>Genome Sequence of a Presumptive Mannheimia haemolytica Strain with an A1/A6-Cross-Reactive Serotype from a White-Tailed Deer (Odocoileus virginianus).</title>
        <authorList>
            <person name="Lawrence P.K."/>
            <person name="Bey R.F."/>
            <person name="Wiener B."/>
            <person name="Kittichotirat W."/>
            <person name="Bumgarner R.E."/>
        </authorList>
    </citation>
    <scope>NUCLEOTIDE SEQUENCE [LARGE SCALE GENOMIC DNA]</scope>
    <source>
        <strain evidence="4 5">PKL10</strain>
    </source>
</reference>
<evidence type="ECO:0000259" key="3">
    <source>
        <dbReference type="Pfam" id="PF00881"/>
    </source>
</evidence>
<dbReference type="STRING" id="1122190.GCA_000621105_00217"/>
<protein>
    <submittedName>
        <fullName evidence="4">Nitroreductase</fullName>
    </submittedName>
</protein>
<name>A0A011M0S9_9PAST</name>
<dbReference type="Pfam" id="PF00881">
    <property type="entry name" value="Nitroreductase"/>
    <property type="match status" value="1"/>
</dbReference>
<comment type="similarity">
    <text evidence="1">Belongs to the nitroreductase family.</text>
</comment>
<dbReference type="InterPro" id="IPR029479">
    <property type="entry name" value="Nitroreductase"/>
</dbReference>
<proteinExistence type="inferred from homology"/>
<dbReference type="Gene3D" id="3.40.109.10">
    <property type="entry name" value="NADH Oxidase"/>
    <property type="match status" value="1"/>
</dbReference>
<evidence type="ECO:0000256" key="1">
    <source>
        <dbReference type="ARBA" id="ARBA00007118"/>
    </source>
</evidence>
<feature type="domain" description="Nitroreductase" evidence="3">
    <location>
        <begin position="7"/>
        <end position="185"/>
    </location>
</feature>
<dbReference type="PANTHER" id="PTHR43673">
    <property type="entry name" value="NAD(P)H NITROREDUCTASE YDGI-RELATED"/>
    <property type="match status" value="1"/>
</dbReference>
<sequence length="212" mass="23851">MELKNVIEQRKTIKAFDSSVRINRVELEEMLTLAQLAPSKANLQPWRFVVVDDQQVKKALSAHVAFNGPPCETSSVVIAILADLQYERLLDDLLENSVKNGCLHESFRDRSFDFLLNLHNQLSAAEIRDQVLIDSSLVSMQLMLIAKNKGYDTHAIGIFDRDAVLDLLKIDKERYLPVMLLAIGKAAAPALPSCRLPLEYTVSWNDGKGFKK</sequence>
<comment type="caution">
    <text evidence="4">The sequence shown here is derived from an EMBL/GenBank/DDBJ whole genome shotgun (WGS) entry which is preliminary data.</text>
</comment>
<dbReference type="PATRIC" id="fig|1450449.3.peg.257"/>
<dbReference type="RefSeq" id="WP_042801341.1">
    <property type="nucleotide sequence ID" value="NZ_AVSP01000004.1"/>
</dbReference>
<evidence type="ECO:0000313" key="4">
    <source>
        <dbReference type="EMBL" id="EXI63108.1"/>
    </source>
</evidence>
<dbReference type="GO" id="GO:0016491">
    <property type="term" value="F:oxidoreductase activity"/>
    <property type="evidence" value="ECO:0007669"/>
    <property type="project" value="UniProtKB-KW"/>
</dbReference>
<keyword evidence="2" id="KW-0560">Oxidoreductase</keyword>
<organism evidence="4 5">
    <name type="scientific">Mannheimia granulomatis</name>
    <dbReference type="NCBI Taxonomy" id="85402"/>
    <lineage>
        <taxon>Bacteria</taxon>
        <taxon>Pseudomonadati</taxon>
        <taxon>Pseudomonadota</taxon>
        <taxon>Gammaproteobacteria</taxon>
        <taxon>Pasteurellales</taxon>
        <taxon>Pasteurellaceae</taxon>
        <taxon>Mannheimia</taxon>
    </lineage>
</organism>